<dbReference type="Pfam" id="PF00465">
    <property type="entry name" value="Fe-ADH"/>
    <property type="match status" value="1"/>
</dbReference>
<dbReference type="Proteomes" id="UP000315724">
    <property type="component" value="Chromosome"/>
</dbReference>
<sequence>MQFELLLPNHVTFGWGKRTQLGTLAAGLGQRAVIVNGSRTLRQSVLWEELSNSLAQAKVEIVCDLDARREPTIADVDSATQKILACDHKPDLVIGIGGGAALDLAKAIAAMTTNQHGSSVRDFLEGVGTGLQIENTPLQTIAVPTTAGTGSEATKNAVVSVDDPPCKKSLRSEKMVPDVILIDPELTSSNPPEITAASGMDAITQLIESYISNRATSLTQALCLEGLKLAIPNLPRAFEDGMNQEARSAMSYAAFLSGVALANSGLGMAHGVAAALGAQCDISHGLACATLLPIALKTNQTASRKQQTALGKLFAKNPHLSKTAAIEASITSIEELCAQLGIPRKLRDLGVKENQLKDIANGSRGNSLNGNPRELSTEELYSILKENW</sequence>
<keyword evidence="8" id="KW-1185">Reference proteome</keyword>
<reference evidence="7 8" key="1">
    <citation type="submission" date="2019-02" db="EMBL/GenBank/DDBJ databases">
        <title>Deep-cultivation of Planctomycetes and their phenomic and genomic characterization uncovers novel biology.</title>
        <authorList>
            <person name="Wiegand S."/>
            <person name="Jogler M."/>
            <person name="Boedeker C."/>
            <person name="Pinto D."/>
            <person name="Vollmers J."/>
            <person name="Rivas-Marin E."/>
            <person name="Kohn T."/>
            <person name="Peeters S.H."/>
            <person name="Heuer A."/>
            <person name="Rast P."/>
            <person name="Oberbeckmann S."/>
            <person name="Bunk B."/>
            <person name="Jeske O."/>
            <person name="Meyerdierks A."/>
            <person name="Storesund J.E."/>
            <person name="Kallscheuer N."/>
            <person name="Luecker S."/>
            <person name="Lage O.M."/>
            <person name="Pohl T."/>
            <person name="Merkel B.J."/>
            <person name="Hornburger P."/>
            <person name="Mueller R.-W."/>
            <person name="Bruemmer F."/>
            <person name="Labrenz M."/>
            <person name="Spormann A.M."/>
            <person name="Op den Camp H."/>
            <person name="Overmann J."/>
            <person name="Amann R."/>
            <person name="Jetten M.S.M."/>
            <person name="Mascher T."/>
            <person name="Medema M.H."/>
            <person name="Devos D.P."/>
            <person name="Kaster A.-K."/>
            <person name="Ovreas L."/>
            <person name="Rohde M."/>
            <person name="Galperin M.Y."/>
            <person name="Jogler C."/>
        </authorList>
    </citation>
    <scope>NUCLEOTIDE SEQUENCE [LARGE SCALE GENOMIC DNA]</scope>
    <source>
        <strain evidence="7 8">Mal48</strain>
    </source>
</reference>
<dbReference type="InterPro" id="IPR039697">
    <property type="entry name" value="Alcohol_dehydrogenase_Fe"/>
</dbReference>
<keyword evidence="3 7" id="KW-0560">Oxidoreductase</keyword>
<comment type="cofactor">
    <cofactor evidence="1">
        <name>Fe cation</name>
        <dbReference type="ChEBI" id="CHEBI:24875"/>
    </cofactor>
</comment>
<dbReference type="InterPro" id="IPR001670">
    <property type="entry name" value="ADH_Fe/GldA"/>
</dbReference>
<dbReference type="EC" id="1.1.1.244" evidence="7"/>
<dbReference type="Gene3D" id="3.40.50.1970">
    <property type="match status" value="1"/>
</dbReference>
<dbReference type="FunFam" id="3.40.50.1970:FF:000003">
    <property type="entry name" value="Alcohol dehydrogenase, iron-containing"/>
    <property type="match status" value="1"/>
</dbReference>
<dbReference type="EMBL" id="CP036267">
    <property type="protein sequence ID" value="QDT32559.1"/>
    <property type="molecule type" value="Genomic_DNA"/>
</dbReference>
<proteinExistence type="inferred from homology"/>
<evidence type="ECO:0000256" key="3">
    <source>
        <dbReference type="ARBA" id="ARBA00023002"/>
    </source>
</evidence>
<organism evidence="7 8">
    <name type="scientific">Thalassoglobus polymorphus</name>
    <dbReference type="NCBI Taxonomy" id="2527994"/>
    <lineage>
        <taxon>Bacteria</taxon>
        <taxon>Pseudomonadati</taxon>
        <taxon>Planctomycetota</taxon>
        <taxon>Planctomycetia</taxon>
        <taxon>Planctomycetales</taxon>
        <taxon>Planctomycetaceae</taxon>
        <taxon>Thalassoglobus</taxon>
    </lineage>
</organism>
<keyword evidence="4" id="KW-0520">NAD</keyword>
<evidence type="ECO:0000259" key="6">
    <source>
        <dbReference type="Pfam" id="PF25137"/>
    </source>
</evidence>
<dbReference type="PANTHER" id="PTHR11496:SF102">
    <property type="entry name" value="ALCOHOL DEHYDROGENASE 4"/>
    <property type="match status" value="1"/>
</dbReference>
<dbReference type="RefSeq" id="WP_145197901.1">
    <property type="nucleotide sequence ID" value="NZ_CP036267.1"/>
</dbReference>
<dbReference type="KEGG" id="tpol:Mal48_18060"/>
<dbReference type="SUPFAM" id="SSF56796">
    <property type="entry name" value="Dehydroquinate synthase-like"/>
    <property type="match status" value="1"/>
</dbReference>
<feature type="domain" description="Fe-containing alcohol dehydrogenase-like C-terminal" evidence="6">
    <location>
        <begin position="195"/>
        <end position="387"/>
    </location>
</feature>
<dbReference type="CDD" id="cd08183">
    <property type="entry name" value="Fe-ADH-like"/>
    <property type="match status" value="1"/>
</dbReference>
<dbReference type="OrthoDB" id="9804734at2"/>
<dbReference type="PROSITE" id="PS00913">
    <property type="entry name" value="ADH_IRON_1"/>
    <property type="match status" value="1"/>
</dbReference>
<dbReference type="InterPro" id="IPR018211">
    <property type="entry name" value="ADH_Fe_CS"/>
</dbReference>
<evidence type="ECO:0000259" key="5">
    <source>
        <dbReference type="Pfam" id="PF00465"/>
    </source>
</evidence>
<evidence type="ECO:0000313" key="7">
    <source>
        <dbReference type="EMBL" id="QDT32559.1"/>
    </source>
</evidence>
<evidence type="ECO:0000256" key="1">
    <source>
        <dbReference type="ARBA" id="ARBA00001962"/>
    </source>
</evidence>
<dbReference type="InterPro" id="IPR056798">
    <property type="entry name" value="ADH_Fe_C"/>
</dbReference>
<evidence type="ECO:0000256" key="4">
    <source>
        <dbReference type="ARBA" id="ARBA00023027"/>
    </source>
</evidence>
<name>A0A517QLR4_9PLAN</name>
<comment type="similarity">
    <text evidence="2">Belongs to the iron-containing alcohol dehydrogenase family.</text>
</comment>
<evidence type="ECO:0000313" key="8">
    <source>
        <dbReference type="Proteomes" id="UP000315724"/>
    </source>
</evidence>
<feature type="domain" description="Alcohol dehydrogenase iron-type/glycerol dehydrogenase GldA" evidence="5">
    <location>
        <begin position="8"/>
        <end position="184"/>
    </location>
</feature>
<dbReference type="PANTHER" id="PTHR11496">
    <property type="entry name" value="ALCOHOL DEHYDROGENASE"/>
    <property type="match status" value="1"/>
</dbReference>
<protein>
    <submittedName>
        <fullName evidence="7">NAD-dependent methanol dehydrogenase</fullName>
        <ecNumber evidence="7">1.1.1.244</ecNumber>
    </submittedName>
</protein>
<dbReference type="Gene3D" id="1.20.1090.10">
    <property type="entry name" value="Dehydroquinate synthase-like - alpha domain"/>
    <property type="match status" value="1"/>
</dbReference>
<gene>
    <name evidence="7" type="primary">mdh_2</name>
    <name evidence="7" type="ORF">Mal48_18060</name>
</gene>
<evidence type="ECO:0000256" key="2">
    <source>
        <dbReference type="ARBA" id="ARBA00007358"/>
    </source>
</evidence>
<dbReference type="GO" id="GO:0046872">
    <property type="term" value="F:metal ion binding"/>
    <property type="evidence" value="ECO:0007669"/>
    <property type="project" value="InterPro"/>
</dbReference>
<dbReference type="AlphaFoldDB" id="A0A517QLR4"/>
<dbReference type="GO" id="GO:0050093">
    <property type="term" value="F:methanol dehydrogenase (NAD+) activity"/>
    <property type="evidence" value="ECO:0007669"/>
    <property type="project" value="UniProtKB-EC"/>
</dbReference>
<dbReference type="Pfam" id="PF25137">
    <property type="entry name" value="ADH_Fe_C"/>
    <property type="match status" value="1"/>
</dbReference>
<accession>A0A517QLR4</accession>